<feature type="transmembrane region" description="Helical" evidence="1">
    <location>
        <begin position="12"/>
        <end position="36"/>
    </location>
</feature>
<accession>A0A2T1N7D8</accession>
<evidence type="ECO:0000313" key="3">
    <source>
        <dbReference type="Proteomes" id="UP000238430"/>
    </source>
</evidence>
<dbReference type="RefSeq" id="WP_106679842.1">
    <property type="nucleotide sequence ID" value="NZ_JACHWV010000004.1"/>
</dbReference>
<dbReference type="OrthoDB" id="9813911at2"/>
<comment type="caution">
    <text evidence="2">The sequence shown here is derived from an EMBL/GenBank/DDBJ whole genome shotgun (WGS) entry which is preliminary data.</text>
</comment>
<dbReference type="AlphaFoldDB" id="A0A2T1N7D8"/>
<keyword evidence="1" id="KW-1133">Transmembrane helix</keyword>
<dbReference type="InterPro" id="IPR025356">
    <property type="entry name" value="DUF4260"/>
</dbReference>
<keyword evidence="1" id="KW-0472">Membrane</keyword>
<keyword evidence="1" id="KW-0812">Transmembrane</keyword>
<gene>
    <name evidence="2" type="ORF">C7H61_11225</name>
</gene>
<organism evidence="2 3">
    <name type="scientific">Mesoflavibacter zeaxanthinifaciens subsp. sabulilitoris</name>
    <dbReference type="NCBI Taxonomy" id="1520893"/>
    <lineage>
        <taxon>Bacteria</taxon>
        <taxon>Pseudomonadati</taxon>
        <taxon>Bacteroidota</taxon>
        <taxon>Flavobacteriia</taxon>
        <taxon>Flavobacteriales</taxon>
        <taxon>Flavobacteriaceae</taxon>
        <taxon>Mesoflavibacter</taxon>
    </lineage>
</organism>
<proteinExistence type="predicted"/>
<evidence type="ECO:0000313" key="2">
    <source>
        <dbReference type="EMBL" id="PSG87777.1"/>
    </source>
</evidence>
<dbReference type="EMBL" id="PXOT01000025">
    <property type="protein sequence ID" value="PSG87777.1"/>
    <property type="molecule type" value="Genomic_DNA"/>
</dbReference>
<dbReference type="Proteomes" id="UP000238430">
    <property type="component" value="Unassembled WGS sequence"/>
</dbReference>
<dbReference type="Pfam" id="PF14079">
    <property type="entry name" value="DUF4260"/>
    <property type="match status" value="1"/>
</dbReference>
<protein>
    <submittedName>
        <fullName evidence="2">DUF4260 domain-containing protein</fullName>
    </submittedName>
</protein>
<name>A0A2T1N7D8_9FLAO</name>
<sequence>MKSVLKLEELLQFALGIYLFSTLSYTWWWFLVLILLPDIGMLGYLINTKTGALTYNVFHHKGLAILIFLVGIYFEIEVVQLTGIILFSHASLDRIFGYGLKYADHFKNTHLGHL</sequence>
<reference evidence="2 3" key="1">
    <citation type="submission" date="2018-03" db="EMBL/GenBank/DDBJ databases">
        <title>Mesoflavibacter sp. HG37 and Mesoflavibacter sp. HG96 sp.nov., two marine bacteria isolated from seawater of Western Pacific Ocean.</title>
        <authorList>
            <person name="Cheng H."/>
            <person name="Wu Y.-H."/>
            <person name="Guo L.-L."/>
            <person name="Xu X.-W."/>
        </authorList>
    </citation>
    <scope>NUCLEOTIDE SEQUENCE [LARGE SCALE GENOMIC DNA]</scope>
    <source>
        <strain evidence="2 3">KCTC 42117</strain>
    </source>
</reference>
<evidence type="ECO:0000256" key="1">
    <source>
        <dbReference type="SAM" id="Phobius"/>
    </source>
</evidence>
<keyword evidence="3" id="KW-1185">Reference proteome</keyword>
<feature type="transmembrane region" description="Helical" evidence="1">
    <location>
        <begin position="63"/>
        <end position="87"/>
    </location>
</feature>